<dbReference type="PATRIC" id="fig|471514.4.peg.3836"/>
<accession>A0A0P9GIR0</accession>
<evidence type="ECO:0000313" key="4">
    <source>
        <dbReference type="Proteomes" id="UP000050482"/>
    </source>
</evidence>
<comment type="caution">
    <text evidence="3">The sequence shown here is derived from an EMBL/GenBank/DDBJ whole genome shotgun (WGS) entry which is preliminary data.</text>
</comment>
<proteinExistence type="predicted"/>
<evidence type="ECO:0000256" key="1">
    <source>
        <dbReference type="SAM" id="MobiDB-lite"/>
    </source>
</evidence>
<feature type="region of interest" description="Disordered" evidence="1">
    <location>
        <begin position="78"/>
        <end position="98"/>
    </location>
</feature>
<dbReference type="Proteomes" id="UP000050482">
    <property type="component" value="Unassembled WGS sequence"/>
</dbReference>
<keyword evidence="2" id="KW-0472">Membrane</keyword>
<protein>
    <submittedName>
        <fullName evidence="3">Uncharacterized protein</fullName>
    </submittedName>
</protein>
<keyword evidence="2" id="KW-0812">Transmembrane</keyword>
<evidence type="ECO:0000256" key="2">
    <source>
        <dbReference type="SAM" id="Phobius"/>
    </source>
</evidence>
<gene>
    <name evidence="3" type="ORF">AN477_21995</name>
</gene>
<reference evidence="3 4" key="1">
    <citation type="submission" date="2015-09" db="EMBL/GenBank/DDBJ databases">
        <title>Draft genome sequence of Alicyclobacillus ferrooxydans DSM 22381.</title>
        <authorList>
            <person name="Hemp J."/>
        </authorList>
    </citation>
    <scope>NUCLEOTIDE SEQUENCE [LARGE SCALE GENOMIC DNA]</scope>
    <source>
        <strain evidence="3 4">TC-34</strain>
    </source>
</reference>
<feature type="transmembrane region" description="Helical" evidence="2">
    <location>
        <begin position="12"/>
        <end position="30"/>
    </location>
</feature>
<keyword evidence="2" id="KW-1133">Transmembrane helix</keyword>
<name>A0A0P9GIR0_9BACL</name>
<sequence>MRRKLRHVPHARNRAVVYTCAVVSMVAYAIPRIPKLEHGVAGTFSMVWILFAVLALAANIYFLVGADKERSRMLESRGMRMAARESTGAPAVRQRSVR</sequence>
<organism evidence="3 4">
    <name type="scientific">Alicyclobacillus ferrooxydans</name>
    <dbReference type="NCBI Taxonomy" id="471514"/>
    <lineage>
        <taxon>Bacteria</taxon>
        <taxon>Bacillati</taxon>
        <taxon>Bacillota</taxon>
        <taxon>Bacilli</taxon>
        <taxon>Bacillales</taxon>
        <taxon>Alicyclobacillaceae</taxon>
        <taxon>Alicyclobacillus</taxon>
    </lineage>
</organism>
<dbReference type="AlphaFoldDB" id="A0A0P9GIR0"/>
<dbReference type="RefSeq" id="WP_054971359.1">
    <property type="nucleotide sequence ID" value="NZ_LJCO01000100.1"/>
</dbReference>
<feature type="transmembrane region" description="Helical" evidence="2">
    <location>
        <begin position="42"/>
        <end position="64"/>
    </location>
</feature>
<evidence type="ECO:0000313" key="3">
    <source>
        <dbReference type="EMBL" id="KPV39912.1"/>
    </source>
</evidence>
<dbReference type="EMBL" id="LJCO01000100">
    <property type="protein sequence ID" value="KPV39912.1"/>
    <property type="molecule type" value="Genomic_DNA"/>
</dbReference>
<keyword evidence="4" id="KW-1185">Reference proteome</keyword>
<dbReference type="OrthoDB" id="2377062at2"/>